<gene>
    <name evidence="2" type="ORF">A2Z33_00585</name>
</gene>
<feature type="compositionally biased region" description="Acidic residues" evidence="1">
    <location>
        <begin position="69"/>
        <end position="79"/>
    </location>
</feature>
<evidence type="ECO:0000313" key="2">
    <source>
        <dbReference type="EMBL" id="OGG01518.1"/>
    </source>
</evidence>
<dbReference type="Proteomes" id="UP000178448">
    <property type="component" value="Unassembled WGS sequence"/>
</dbReference>
<name>A0A1F5YMU9_9BACT</name>
<evidence type="ECO:0000256" key="1">
    <source>
        <dbReference type="SAM" id="MobiDB-lite"/>
    </source>
</evidence>
<evidence type="ECO:0000313" key="3">
    <source>
        <dbReference type="Proteomes" id="UP000178448"/>
    </source>
</evidence>
<organism evidence="2 3">
    <name type="scientific">Candidatus Gottesmanbacteria bacterium RBG_16_52_11</name>
    <dbReference type="NCBI Taxonomy" id="1798374"/>
    <lineage>
        <taxon>Bacteria</taxon>
        <taxon>Candidatus Gottesmaniibacteriota</taxon>
    </lineage>
</organism>
<accession>A0A1F5YMU9</accession>
<sequence>MGNDNMKWQDEEEDGSESGVRSGRQNYGRMRDSKGGRSARRGIRQSGKRDRGRHTGELTPEPSGMEPDMAYEEEEEFTG</sequence>
<reference evidence="2 3" key="1">
    <citation type="journal article" date="2016" name="Nat. Commun.">
        <title>Thousands of microbial genomes shed light on interconnected biogeochemical processes in an aquifer system.</title>
        <authorList>
            <person name="Anantharaman K."/>
            <person name="Brown C.T."/>
            <person name="Hug L.A."/>
            <person name="Sharon I."/>
            <person name="Castelle C.J."/>
            <person name="Probst A.J."/>
            <person name="Thomas B.C."/>
            <person name="Singh A."/>
            <person name="Wilkins M.J."/>
            <person name="Karaoz U."/>
            <person name="Brodie E.L."/>
            <person name="Williams K.H."/>
            <person name="Hubbard S.S."/>
            <person name="Banfield J.F."/>
        </authorList>
    </citation>
    <scope>NUCLEOTIDE SEQUENCE [LARGE SCALE GENOMIC DNA]</scope>
</reference>
<dbReference type="AlphaFoldDB" id="A0A1F5YMU9"/>
<feature type="region of interest" description="Disordered" evidence="1">
    <location>
        <begin position="1"/>
        <end position="79"/>
    </location>
</feature>
<feature type="compositionally biased region" description="Basic and acidic residues" evidence="1">
    <location>
        <begin position="47"/>
        <end position="56"/>
    </location>
</feature>
<proteinExistence type="predicted"/>
<protein>
    <submittedName>
        <fullName evidence="2">Uncharacterized protein</fullName>
    </submittedName>
</protein>
<dbReference type="EMBL" id="MFJD01000015">
    <property type="protein sequence ID" value="OGG01518.1"/>
    <property type="molecule type" value="Genomic_DNA"/>
</dbReference>
<comment type="caution">
    <text evidence="2">The sequence shown here is derived from an EMBL/GenBank/DDBJ whole genome shotgun (WGS) entry which is preliminary data.</text>
</comment>